<evidence type="ECO:0000256" key="2">
    <source>
        <dbReference type="SAM" id="MobiDB-lite"/>
    </source>
</evidence>
<dbReference type="Proteomes" id="UP000812844">
    <property type="component" value="Unassembled WGS sequence"/>
</dbReference>
<dbReference type="EMBL" id="JAHBBD010000007">
    <property type="protein sequence ID" value="MBW3082638.1"/>
    <property type="molecule type" value="Genomic_DNA"/>
</dbReference>
<protein>
    <recommendedName>
        <fullName evidence="5">Transposase</fullName>
    </recommendedName>
</protein>
<evidence type="ECO:0000313" key="4">
    <source>
        <dbReference type="Proteomes" id="UP000812844"/>
    </source>
</evidence>
<feature type="compositionally biased region" description="Basic and acidic residues" evidence="2">
    <location>
        <begin position="204"/>
        <end position="214"/>
    </location>
</feature>
<sequence length="310" mass="33032">MPAVERVAQNRIHYTEEFKRDCIRQYEAGESPAQIFRRAGLDSSLIGYKRIERCIARWRRYFKTEKPDGAVRRQGVGAADARGGIEPVGAAADGIGSGVPAEVGCGGAGGVGHAGEAGGEARKRERAEDGGGAAPERDGAAIGFEGGVVNGDASGAVDDVESGDVPEPDRHAESSGRGRTSGHARTTGRDRAGVRGRTAGAEHAGSRGGRDGRRAGSAGDVRVGRFDVPESQRWTQPVTPPVGHARKDDDELTSMELSARYEPAAPERGRGRGDADIYGLIIMQQARRIDQLERQLERLRDEMRRGATAR</sequence>
<gene>
    <name evidence="3" type="ORF">KIH73_04465</name>
</gene>
<accession>A0ABS6W811</accession>
<organism evidence="3 4">
    <name type="scientific">Bifidobacterium phasiani</name>
    <dbReference type="NCBI Taxonomy" id="2834431"/>
    <lineage>
        <taxon>Bacteria</taxon>
        <taxon>Bacillati</taxon>
        <taxon>Actinomycetota</taxon>
        <taxon>Actinomycetes</taxon>
        <taxon>Bifidobacteriales</taxon>
        <taxon>Bifidobacteriaceae</taxon>
        <taxon>Bifidobacterium</taxon>
    </lineage>
</organism>
<feature type="compositionally biased region" description="Basic and acidic residues" evidence="2">
    <location>
        <begin position="119"/>
        <end position="139"/>
    </location>
</feature>
<feature type="compositionally biased region" description="Basic and acidic residues" evidence="2">
    <location>
        <begin position="167"/>
        <end position="176"/>
    </location>
</feature>
<evidence type="ECO:0000256" key="1">
    <source>
        <dbReference type="SAM" id="Coils"/>
    </source>
</evidence>
<evidence type="ECO:0008006" key="5">
    <source>
        <dbReference type="Google" id="ProtNLM"/>
    </source>
</evidence>
<keyword evidence="1" id="KW-0175">Coiled coil</keyword>
<name>A0ABS6W811_9BIFI</name>
<proteinExistence type="predicted"/>
<comment type="caution">
    <text evidence="3">The sequence shown here is derived from an EMBL/GenBank/DDBJ whole genome shotgun (WGS) entry which is preliminary data.</text>
</comment>
<reference evidence="3 4" key="1">
    <citation type="submission" date="2021-05" db="EMBL/GenBank/DDBJ databases">
        <title>Phylogenetic classification of ten novel species belonging to the genus Bifidobacterium comprising B. colchicus sp. nov., B. abeli sp. nov., B. bicoloris sp. nov., B. guerezis sp. nov., B. rosaliae sp. nov., B. santillanensis sp. nov., B. argentati sp. nov., B. amazzoni sp. nov., B. pluviali sp. nov., and B. pinnaculum sp. nov.</title>
        <authorList>
            <person name="Lugli G.A."/>
            <person name="Ruiz Garcia L."/>
            <person name="Margolles A."/>
            <person name="Ventura M."/>
        </authorList>
    </citation>
    <scope>NUCLEOTIDE SEQUENCE [LARGE SCALE GENOMIC DNA]</scope>
    <source>
        <strain evidence="3 4">6T3</strain>
    </source>
</reference>
<keyword evidence="4" id="KW-1185">Reference proteome</keyword>
<feature type="region of interest" description="Disordered" evidence="2">
    <location>
        <begin position="112"/>
        <end position="253"/>
    </location>
</feature>
<evidence type="ECO:0000313" key="3">
    <source>
        <dbReference type="EMBL" id="MBW3082638.1"/>
    </source>
</evidence>
<feature type="coiled-coil region" evidence="1">
    <location>
        <begin position="282"/>
        <end position="309"/>
    </location>
</feature>